<keyword evidence="5 6" id="KW-0472">Membrane</keyword>
<reference evidence="7 8" key="1">
    <citation type="journal article" date="2019" name="Nat. Microbiol.">
        <title>Mediterranean grassland soil C-N compound turnover is dependent on rainfall and depth, and is mediated by genomically divergent microorganisms.</title>
        <authorList>
            <person name="Diamond S."/>
            <person name="Andeer P.F."/>
            <person name="Li Z."/>
            <person name="Crits-Christoph A."/>
            <person name="Burstein D."/>
            <person name="Anantharaman K."/>
            <person name="Lane K.R."/>
            <person name="Thomas B.C."/>
            <person name="Pan C."/>
            <person name="Northen T.R."/>
            <person name="Banfield J.F."/>
        </authorList>
    </citation>
    <scope>NUCLEOTIDE SEQUENCE [LARGE SCALE GENOMIC DNA]</scope>
    <source>
        <strain evidence="7">WS_2</strain>
    </source>
</reference>
<dbReference type="Proteomes" id="UP000317716">
    <property type="component" value="Unassembled WGS sequence"/>
</dbReference>
<feature type="transmembrane region" description="Helical" evidence="6">
    <location>
        <begin position="59"/>
        <end position="78"/>
    </location>
</feature>
<feature type="transmembrane region" description="Helical" evidence="6">
    <location>
        <begin position="109"/>
        <end position="129"/>
    </location>
</feature>
<keyword evidence="2" id="KW-1003">Cell membrane</keyword>
<feature type="transmembrane region" description="Helical" evidence="6">
    <location>
        <begin position="149"/>
        <end position="176"/>
    </location>
</feature>
<evidence type="ECO:0000256" key="3">
    <source>
        <dbReference type="ARBA" id="ARBA00022692"/>
    </source>
</evidence>
<evidence type="ECO:0000313" key="7">
    <source>
        <dbReference type="EMBL" id="TMQ51525.1"/>
    </source>
</evidence>
<feature type="transmembrane region" description="Helical" evidence="6">
    <location>
        <begin position="188"/>
        <end position="206"/>
    </location>
</feature>
<keyword evidence="4 6" id="KW-1133">Transmembrane helix</keyword>
<dbReference type="GO" id="GO:0015658">
    <property type="term" value="F:branched-chain amino acid transmembrane transporter activity"/>
    <property type="evidence" value="ECO:0007669"/>
    <property type="project" value="InterPro"/>
</dbReference>
<name>A0A538SJH8_UNCEI</name>
<comment type="caution">
    <text evidence="7">The sequence shown here is derived from an EMBL/GenBank/DDBJ whole genome shotgun (WGS) entry which is preliminary data.</text>
</comment>
<evidence type="ECO:0000256" key="5">
    <source>
        <dbReference type="ARBA" id="ARBA00023136"/>
    </source>
</evidence>
<dbReference type="Pfam" id="PF02653">
    <property type="entry name" value="BPD_transp_2"/>
    <property type="match status" value="1"/>
</dbReference>
<sequence>IGFLSNRLRGPYFVLATIAFSQVLLIGASRWRGFTAGSEGIPVPFHAGFWTLGIADKRVWVWIVLVLAVLVYLVQVYLERSRRGFQLAAVREDEDAALSLGVPARRLKIAAIAVSAAFTAVCGALWAQYVGFVDPAYVFSVDISIKFSLAAIIGGLGTALGPFLGSVLVTTVETYLRAQFGGIEAKFVGIYLILYGCALILMVRFAPQGLVGWIGDRLRRRSVAQATS</sequence>
<proteinExistence type="predicted"/>
<dbReference type="AlphaFoldDB" id="A0A538SJH8"/>
<dbReference type="PANTHER" id="PTHR30482:SF10">
    <property type="entry name" value="HIGH-AFFINITY BRANCHED-CHAIN AMINO ACID TRANSPORT PROTEIN BRAE"/>
    <property type="match status" value="1"/>
</dbReference>
<accession>A0A538SJH8</accession>
<dbReference type="PANTHER" id="PTHR30482">
    <property type="entry name" value="HIGH-AFFINITY BRANCHED-CHAIN AMINO ACID TRANSPORT SYSTEM PERMEASE"/>
    <property type="match status" value="1"/>
</dbReference>
<dbReference type="GO" id="GO:0005886">
    <property type="term" value="C:plasma membrane"/>
    <property type="evidence" value="ECO:0007669"/>
    <property type="project" value="UniProtKB-SubCell"/>
</dbReference>
<evidence type="ECO:0000256" key="2">
    <source>
        <dbReference type="ARBA" id="ARBA00022475"/>
    </source>
</evidence>
<comment type="subcellular location">
    <subcellularLocation>
        <location evidence="1">Cell membrane</location>
        <topology evidence="1">Multi-pass membrane protein</topology>
    </subcellularLocation>
</comment>
<keyword evidence="3 6" id="KW-0812">Transmembrane</keyword>
<feature type="transmembrane region" description="Helical" evidence="6">
    <location>
        <begin position="12"/>
        <end position="31"/>
    </location>
</feature>
<dbReference type="CDD" id="cd06581">
    <property type="entry name" value="TM_PBP1_LivM_like"/>
    <property type="match status" value="1"/>
</dbReference>
<evidence type="ECO:0000313" key="8">
    <source>
        <dbReference type="Proteomes" id="UP000317716"/>
    </source>
</evidence>
<gene>
    <name evidence="7" type="ORF">E6K72_10365</name>
</gene>
<protein>
    <submittedName>
        <fullName evidence="7">Branched-chain amino acid ABC transporter permease</fullName>
    </submittedName>
</protein>
<evidence type="ECO:0000256" key="1">
    <source>
        <dbReference type="ARBA" id="ARBA00004651"/>
    </source>
</evidence>
<evidence type="ECO:0000256" key="6">
    <source>
        <dbReference type="SAM" id="Phobius"/>
    </source>
</evidence>
<dbReference type="InterPro" id="IPR043428">
    <property type="entry name" value="LivM-like"/>
</dbReference>
<feature type="non-terminal residue" evidence="7">
    <location>
        <position position="1"/>
    </location>
</feature>
<evidence type="ECO:0000256" key="4">
    <source>
        <dbReference type="ARBA" id="ARBA00022989"/>
    </source>
</evidence>
<organism evidence="7 8">
    <name type="scientific">Eiseniibacteriota bacterium</name>
    <dbReference type="NCBI Taxonomy" id="2212470"/>
    <lineage>
        <taxon>Bacteria</taxon>
        <taxon>Candidatus Eiseniibacteriota</taxon>
    </lineage>
</organism>
<dbReference type="InterPro" id="IPR001851">
    <property type="entry name" value="ABC_transp_permease"/>
</dbReference>
<dbReference type="EMBL" id="VBOS01000371">
    <property type="protein sequence ID" value="TMQ51525.1"/>
    <property type="molecule type" value="Genomic_DNA"/>
</dbReference>